<dbReference type="SMART" id="SM00028">
    <property type="entry name" value="TPR"/>
    <property type="match status" value="2"/>
</dbReference>
<reference evidence="3 4" key="1">
    <citation type="submission" date="2017-09" db="EMBL/GenBank/DDBJ databases">
        <authorList>
            <person name="Lee N."/>
            <person name="Cho B.-K."/>
        </authorList>
    </citation>
    <scope>NUCLEOTIDE SEQUENCE [LARGE SCALE GENOMIC DNA]</scope>
    <source>
        <strain evidence="3 4">ATCC 13740</strain>
    </source>
</reference>
<organism evidence="3 4">
    <name type="scientific">Streptomyces coeruleorubidus</name>
    <dbReference type="NCBI Taxonomy" id="116188"/>
    <lineage>
        <taxon>Bacteria</taxon>
        <taxon>Bacillati</taxon>
        <taxon>Actinomycetota</taxon>
        <taxon>Actinomycetes</taxon>
        <taxon>Kitasatosporales</taxon>
        <taxon>Streptomycetaceae</taxon>
        <taxon>Streptomyces</taxon>
    </lineage>
</organism>
<dbReference type="SMART" id="SM00671">
    <property type="entry name" value="SEL1"/>
    <property type="match status" value="2"/>
</dbReference>
<dbReference type="KEGG" id="scoe:CP976_18860"/>
<proteinExistence type="predicted"/>
<evidence type="ECO:0000256" key="1">
    <source>
        <dbReference type="PROSITE-ProRule" id="PRU00339"/>
    </source>
</evidence>
<evidence type="ECO:0008006" key="5">
    <source>
        <dbReference type="Google" id="ProtNLM"/>
    </source>
</evidence>
<name>A0A5J6IHW8_STRC4</name>
<dbReference type="PROSITE" id="PS50005">
    <property type="entry name" value="TPR"/>
    <property type="match status" value="1"/>
</dbReference>
<protein>
    <recommendedName>
        <fullName evidence="5">Sel1 repeat family protein</fullName>
    </recommendedName>
</protein>
<sequence>MGNARAMNSVGYLREDAGDRDEAKEWYGKASEAGDGEATYRLAEIYENLGDAEKAERLYRQALDLGDTEALGSLGRIVSERGGDEGEAISLFTRSILLMVRQSARAIIGRLDRVTGVQYSSIGSWGSGKRVANPIVEIEEKGDAGDLRGFTDALVDASRNGDTYGTMCHYLLFTSEDGDQAEKMLERAGRDGNTYALLELANKREKAGKAKEAEALYRVLIGSGNDAPLALLANLMKKAGNLKEAESLYWRAIEAGNTYALCRLSELKEYTGDHAGAVEIALQAANAGDAGAVRALSKERASREGFDDPWPYGLDPDGTPTVESW</sequence>
<dbReference type="InterPro" id="IPR019734">
    <property type="entry name" value="TPR_rpt"/>
</dbReference>
<evidence type="ECO:0000256" key="2">
    <source>
        <dbReference type="SAM" id="MobiDB-lite"/>
    </source>
</evidence>
<dbReference type="AlphaFoldDB" id="A0A5J6IHW8"/>
<evidence type="ECO:0000313" key="4">
    <source>
        <dbReference type="Proteomes" id="UP000326598"/>
    </source>
</evidence>
<dbReference type="InterPro" id="IPR006597">
    <property type="entry name" value="Sel1-like"/>
</dbReference>
<dbReference type="PANTHER" id="PTHR12558:SF13">
    <property type="entry name" value="CELL DIVISION CYCLE PROTEIN 27 HOMOLOG"/>
    <property type="match status" value="1"/>
</dbReference>
<feature type="repeat" description="TPR" evidence="1">
    <location>
        <begin position="36"/>
        <end position="69"/>
    </location>
</feature>
<gene>
    <name evidence="3" type="ORF">CP976_18860</name>
</gene>
<keyword evidence="1" id="KW-0802">TPR repeat</keyword>
<evidence type="ECO:0000313" key="3">
    <source>
        <dbReference type="EMBL" id="QEV30400.1"/>
    </source>
</evidence>
<dbReference type="Gene3D" id="1.25.40.10">
    <property type="entry name" value="Tetratricopeptide repeat domain"/>
    <property type="match status" value="2"/>
</dbReference>
<dbReference type="Pfam" id="PF13181">
    <property type="entry name" value="TPR_8"/>
    <property type="match status" value="2"/>
</dbReference>
<dbReference type="PANTHER" id="PTHR12558">
    <property type="entry name" value="CELL DIVISION CYCLE 16,23,27"/>
    <property type="match status" value="1"/>
</dbReference>
<feature type="region of interest" description="Disordered" evidence="2">
    <location>
        <begin position="301"/>
        <end position="325"/>
    </location>
</feature>
<dbReference type="InterPro" id="IPR011990">
    <property type="entry name" value="TPR-like_helical_dom_sf"/>
</dbReference>
<dbReference type="Proteomes" id="UP000326598">
    <property type="component" value="Chromosome"/>
</dbReference>
<accession>A0A5J6IHW8</accession>
<dbReference type="SUPFAM" id="SSF81901">
    <property type="entry name" value="HCP-like"/>
    <property type="match status" value="2"/>
</dbReference>
<dbReference type="EMBL" id="CP023694">
    <property type="protein sequence ID" value="QEV30400.1"/>
    <property type="molecule type" value="Genomic_DNA"/>
</dbReference>